<dbReference type="PANTHER" id="PTHR24364:SF18">
    <property type="entry name" value="LP06937P"/>
    <property type="match status" value="1"/>
</dbReference>
<keyword evidence="1" id="KW-0433">Leucine-rich repeat</keyword>
<dbReference type="InParanoid" id="E9G4A3"/>
<evidence type="ECO:0000256" key="2">
    <source>
        <dbReference type="ARBA" id="ARBA00022729"/>
    </source>
</evidence>
<organism evidence="5 6">
    <name type="scientific">Daphnia pulex</name>
    <name type="common">Water flea</name>
    <dbReference type="NCBI Taxonomy" id="6669"/>
    <lineage>
        <taxon>Eukaryota</taxon>
        <taxon>Metazoa</taxon>
        <taxon>Ecdysozoa</taxon>
        <taxon>Arthropoda</taxon>
        <taxon>Crustacea</taxon>
        <taxon>Branchiopoda</taxon>
        <taxon>Diplostraca</taxon>
        <taxon>Cladocera</taxon>
        <taxon>Anomopoda</taxon>
        <taxon>Daphniidae</taxon>
        <taxon>Daphnia</taxon>
    </lineage>
</organism>
<dbReference type="Gene3D" id="3.80.10.10">
    <property type="entry name" value="Ribonuclease Inhibitor"/>
    <property type="match status" value="2"/>
</dbReference>
<reference evidence="5 6" key="1">
    <citation type="journal article" date="2011" name="Science">
        <title>The ecoresponsive genome of Daphnia pulex.</title>
        <authorList>
            <person name="Colbourne J.K."/>
            <person name="Pfrender M.E."/>
            <person name="Gilbert D."/>
            <person name="Thomas W.K."/>
            <person name="Tucker A."/>
            <person name="Oakley T.H."/>
            <person name="Tokishita S."/>
            <person name="Aerts A."/>
            <person name="Arnold G.J."/>
            <person name="Basu M.K."/>
            <person name="Bauer D.J."/>
            <person name="Caceres C.E."/>
            <person name="Carmel L."/>
            <person name="Casola C."/>
            <person name="Choi J.H."/>
            <person name="Detter J.C."/>
            <person name="Dong Q."/>
            <person name="Dusheyko S."/>
            <person name="Eads B.D."/>
            <person name="Frohlich T."/>
            <person name="Geiler-Samerotte K.A."/>
            <person name="Gerlach D."/>
            <person name="Hatcher P."/>
            <person name="Jogdeo S."/>
            <person name="Krijgsveld J."/>
            <person name="Kriventseva E.V."/>
            <person name="Kultz D."/>
            <person name="Laforsch C."/>
            <person name="Lindquist E."/>
            <person name="Lopez J."/>
            <person name="Manak J.R."/>
            <person name="Muller J."/>
            <person name="Pangilinan J."/>
            <person name="Patwardhan R.P."/>
            <person name="Pitluck S."/>
            <person name="Pritham E.J."/>
            <person name="Rechtsteiner A."/>
            <person name="Rho M."/>
            <person name="Rogozin I.B."/>
            <person name="Sakarya O."/>
            <person name="Salamov A."/>
            <person name="Schaack S."/>
            <person name="Shapiro H."/>
            <person name="Shiga Y."/>
            <person name="Skalitzky C."/>
            <person name="Smith Z."/>
            <person name="Souvorov A."/>
            <person name="Sung W."/>
            <person name="Tang Z."/>
            <person name="Tsuchiya D."/>
            <person name="Tu H."/>
            <person name="Vos H."/>
            <person name="Wang M."/>
            <person name="Wolf Y.I."/>
            <person name="Yamagata H."/>
            <person name="Yamada T."/>
            <person name="Ye Y."/>
            <person name="Shaw J.R."/>
            <person name="Andrews J."/>
            <person name="Crease T.J."/>
            <person name="Tang H."/>
            <person name="Lucas S.M."/>
            <person name="Robertson H.M."/>
            <person name="Bork P."/>
            <person name="Koonin E.V."/>
            <person name="Zdobnov E.M."/>
            <person name="Grigoriev I.V."/>
            <person name="Lynch M."/>
            <person name="Boore J.L."/>
        </authorList>
    </citation>
    <scope>NUCLEOTIDE SEQUENCE [LARGE SCALE GENOMIC DNA]</scope>
</reference>
<dbReference type="PhylomeDB" id="E9G4A3"/>
<feature type="chain" id="PRO_5003240615" description="LRRNT domain-containing protein" evidence="4">
    <location>
        <begin position="33"/>
        <end position="295"/>
    </location>
</feature>
<dbReference type="HOGENOM" id="CLU_944164_0_0_1"/>
<dbReference type="InterPro" id="IPR032675">
    <property type="entry name" value="LRR_dom_sf"/>
</dbReference>
<feature type="signal peptide" evidence="4">
    <location>
        <begin position="1"/>
        <end position="32"/>
    </location>
</feature>
<evidence type="ECO:0000313" key="6">
    <source>
        <dbReference type="Proteomes" id="UP000000305"/>
    </source>
</evidence>
<keyword evidence="3" id="KW-0677">Repeat</keyword>
<name>E9G4A3_DAPPU</name>
<gene>
    <name evidence="5" type="ORF">DAPPUDRAFT_313948</name>
</gene>
<proteinExistence type="predicted"/>
<evidence type="ECO:0008006" key="7">
    <source>
        <dbReference type="Google" id="ProtNLM"/>
    </source>
</evidence>
<sequence>MQLTGTVHHPNTVVTVPFFLLLILSSIGRTDAVDCGNCFCSADVVTGYQNVICLGVPFTEIQNTFTGNTGFVNINRFDIVPKIGDTQIPAGLLGLHKARIIHLASCGNNLMEIDRNAFQSSATTMEEFVVYDCNVASLVWTFLDSFTRVNLLQLEGAINIQSLGTLPSLLSLKRISITDCKGFSSLNFPGSSLGGLQNLIMTENAELTDGKAESILATLNGASKLEMVSLKNNPSISRIPNTLANLVALHSLDVSLCDINSISSGSLSFSTDVKLLDLTKSSLSDISDDSFEKGV</sequence>
<keyword evidence="6" id="KW-1185">Reference proteome</keyword>
<evidence type="ECO:0000256" key="4">
    <source>
        <dbReference type="SAM" id="SignalP"/>
    </source>
</evidence>
<accession>E9G4A3</accession>
<keyword evidence="2 4" id="KW-0732">Signal</keyword>
<dbReference type="PANTHER" id="PTHR24364">
    <property type="entry name" value="LP06937P"/>
    <property type="match status" value="1"/>
</dbReference>
<dbReference type="STRING" id="6669.E9G4A3"/>
<dbReference type="KEGG" id="dpx:DAPPUDRAFT_313948"/>
<dbReference type="AlphaFoldDB" id="E9G4A3"/>
<dbReference type="EMBL" id="GL732532">
    <property type="protein sequence ID" value="EFX85259.1"/>
    <property type="molecule type" value="Genomic_DNA"/>
</dbReference>
<evidence type="ECO:0000256" key="1">
    <source>
        <dbReference type="ARBA" id="ARBA00022614"/>
    </source>
</evidence>
<protein>
    <recommendedName>
        <fullName evidence="7">LRRNT domain-containing protein</fullName>
    </recommendedName>
</protein>
<evidence type="ECO:0000256" key="3">
    <source>
        <dbReference type="ARBA" id="ARBA00022737"/>
    </source>
</evidence>
<dbReference type="Proteomes" id="UP000000305">
    <property type="component" value="Unassembled WGS sequence"/>
</dbReference>
<evidence type="ECO:0000313" key="5">
    <source>
        <dbReference type="EMBL" id="EFX85259.1"/>
    </source>
</evidence>
<dbReference type="SUPFAM" id="SSF52047">
    <property type="entry name" value="RNI-like"/>
    <property type="match status" value="1"/>
</dbReference>
<dbReference type="GO" id="GO:0016020">
    <property type="term" value="C:membrane"/>
    <property type="evidence" value="ECO:0000318"/>
    <property type="project" value="GO_Central"/>
</dbReference>
<dbReference type="OrthoDB" id="6374243at2759"/>
<dbReference type="InterPro" id="IPR052286">
    <property type="entry name" value="Wnt_signaling_inhibitor"/>
</dbReference>